<dbReference type="AlphaFoldDB" id="A0A183AV94"/>
<dbReference type="SUPFAM" id="SSF57603">
    <property type="entry name" value="FnI-like domain"/>
    <property type="match status" value="1"/>
</dbReference>
<dbReference type="PROSITE" id="PS50184">
    <property type="entry name" value="VWFC_2"/>
    <property type="match status" value="1"/>
</dbReference>
<feature type="domain" description="VWFC" evidence="2">
    <location>
        <begin position="86"/>
        <end position="155"/>
    </location>
</feature>
<evidence type="ECO:0000256" key="1">
    <source>
        <dbReference type="SAM" id="MobiDB-lite"/>
    </source>
</evidence>
<dbReference type="PROSITE" id="PS01208">
    <property type="entry name" value="VWFC_1"/>
    <property type="match status" value="1"/>
</dbReference>
<dbReference type="EMBL" id="UZAN01049847">
    <property type="protein sequence ID" value="VDP87766.1"/>
    <property type="molecule type" value="Genomic_DNA"/>
</dbReference>
<feature type="compositionally biased region" description="Basic and acidic residues" evidence="1">
    <location>
        <begin position="1"/>
        <end position="11"/>
    </location>
</feature>
<gene>
    <name evidence="3" type="ORF">ECPE_LOCUS10879</name>
</gene>
<evidence type="ECO:0000313" key="4">
    <source>
        <dbReference type="Proteomes" id="UP000272942"/>
    </source>
</evidence>
<dbReference type="OrthoDB" id="6242526at2759"/>
<keyword evidence="4" id="KW-1185">Reference proteome</keyword>
<accession>A0A183AV94</accession>
<dbReference type="Proteomes" id="UP000272942">
    <property type="component" value="Unassembled WGS sequence"/>
</dbReference>
<feature type="region of interest" description="Disordered" evidence="1">
    <location>
        <begin position="1"/>
        <end position="50"/>
    </location>
</feature>
<proteinExistence type="predicted"/>
<reference evidence="3 4" key="2">
    <citation type="submission" date="2018-11" db="EMBL/GenBank/DDBJ databases">
        <authorList>
            <consortium name="Pathogen Informatics"/>
        </authorList>
    </citation>
    <scope>NUCLEOTIDE SEQUENCE [LARGE SCALE GENOMIC DNA]</scope>
    <source>
        <strain evidence="3 4">Egypt</strain>
    </source>
</reference>
<dbReference type="WBParaSite" id="ECPE_0001091301-mRNA-1">
    <property type="protein sequence ID" value="ECPE_0001091301-mRNA-1"/>
    <property type="gene ID" value="ECPE_0001091301"/>
</dbReference>
<evidence type="ECO:0000259" key="2">
    <source>
        <dbReference type="PROSITE" id="PS50184"/>
    </source>
</evidence>
<organism evidence="5">
    <name type="scientific">Echinostoma caproni</name>
    <dbReference type="NCBI Taxonomy" id="27848"/>
    <lineage>
        <taxon>Eukaryota</taxon>
        <taxon>Metazoa</taxon>
        <taxon>Spiralia</taxon>
        <taxon>Lophotrochozoa</taxon>
        <taxon>Platyhelminthes</taxon>
        <taxon>Trematoda</taxon>
        <taxon>Digenea</taxon>
        <taxon>Plagiorchiida</taxon>
        <taxon>Echinostomata</taxon>
        <taxon>Echinostomatoidea</taxon>
        <taxon>Echinostomatidae</taxon>
        <taxon>Echinostoma</taxon>
    </lineage>
</organism>
<evidence type="ECO:0000313" key="5">
    <source>
        <dbReference type="WBParaSite" id="ECPE_0001091301-mRNA-1"/>
    </source>
</evidence>
<sequence length="162" mass="17759">MMDRSRLRLDGTMEDTDESAPTHIGQDGSQGAESEMWGQPSPGGTTPPSLLKIGPGLGVALPQGRCYCVNATVLCARPGRHIWHDQDCYFVDRLETAYYAPDARWTPAGDPCTECRCLQNQTYTCAPKRCARTFLCPKGQQPRTRRGECCPSYCGAPTLIGE</sequence>
<protein>
    <submittedName>
        <fullName evidence="5">VWFC domain-containing protein</fullName>
    </submittedName>
</protein>
<dbReference type="InterPro" id="IPR001007">
    <property type="entry name" value="VWF_dom"/>
</dbReference>
<dbReference type="SMART" id="SM00214">
    <property type="entry name" value="VWC"/>
    <property type="match status" value="1"/>
</dbReference>
<name>A0A183AV94_9TREM</name>
<reference evidence="5" key="1">
    <citation type="submission" date="2016-06" db="UniProtKB">
        <authorList>
            <consortium name="WormBaseParasite"/>
        </authorList>
    </citation>
    <scope>IDENTIFICATION</scope>
</reference>
<feature type="compositionally biased region" description="Low complexity" evidence="1">
    <location>
        <begin position="40"/>
        <end position="50"/>
    </location>
</feature>
<evidence type="ECO:0000313" key="3">
    <source>
        <dbReference type="EMBL" id="VDP87766.1"/>
    </source>
</evidence>